<feature type="compositionally biased region" description="Basic residues" evidence="1">
    <location>
        <begin position="75"/>
        <end position="87"/>
    </location>
</feature>
<evidence type="ECO:0000313" key="2">
    <source>
        <dbReference type="EnsemblMetazoa" id="GAUT049273-PA"/>
    </source>
</evidence>
<sequence>MAIVRWWWHEACFGPIGSKMKIRNQLLKNLKFEVKSTSYQDVQELNGESVARDNGIIDFVIDLKNPYQPLETGPLKRKKNKKRNANHKIHDQEPKETESISNRVQRAERDANTLN</sequence>
<feature type="compositionally biased region" description="Basic and acidic residues" evidence="1">
    <location>
        <begin position="88"/>
        <end position="98"/>
    </location>
</feature>
<accession>A0A1A9VVS4</accession>
<dbReference type="Proteomes" id="UP000078200">
    <property type="component" value="Unassembled WGS sequence"/>
</dbReference>
<evidence type="ECO:0000313" key="3">
    <source>
        <dbReference type="Proteomes" id="UP000078200"/>
    </source>
</evidence>
<dbReference type="VEuPathDB" id="VectorBase:GAUT049273"/>
<dbReference type="AlphaFoldDB" id="A0A1A9VVS4"/>
<dbReference type="EnsemblMetazoa" id="GAUT049273-RA">
    <property type="protein sequence ID" value="GAUT049273-PA"/>
    <property type="gene ID" value="GAUT049273"/>
</dbReference>
<organism evidence="2 3">
    <name type="scientific">Glossina austeni</name>
    <name type="common">Savannah tsetse fly</name>
    <dbReference type="NCBI Taxonomy" id="7395"/>
    <lineage>
        <taxon>Eukaryota</taxon>
        <taxon>Metazoa</taxon>
        <taxon>Ecdysozoa</taxon>
        <taxon>Arthropoda</taxon>
        <taxon>Hexapoda</taxon>
        <taxon>Insecta</taxon>
        <taxon>Pterygota</taxon>
        <taxon>Neoptera</taxon>
        <taxon>Endopterygota</taxon>
        <taxon>Diptera</taxon>
        <taxon>Brachycera</taxon>
        <taxon>Muscomorpha</taxon>
        <taxon>Hippoboscoidea</taxon>
        <taxon>Glossinidae</taxon>
        <taxon>Glossina</taxon>
    </lineage>
</organism>
<evidence type="ECO:0000256" key="1">
    <source>
        <dbReference type="SAM" id="MobiDB-lite"/>
    </source>
</evidence>
<feature type="compositionally biased region" description="Basic and acidic residues" evidence="1">
    <location>
        <begin position="105"/>
        <end position="115"/>
    </location>
</feature>
<feature type="region of interest" description="Disordered" evidence="1">
    <location>
        <begin position="68"/>
        <end position="115"/>
    </location>
</feature>
<reference evidence="2" key="1">
    <citation type="submission" date="2020-05" db="UniProtKB">
        <authorList>
            <consortium name="EnsemblMetazoa"/>
        </authorList>
    </citation>
    <scope>IDENTIFICATION</scope>
    <source>
        <strain evidence="2">TTRI</strain>
    </source>
</reference>
<protein>
    <submittedName>
        <fullName evidence="2">Uncharacterized protein</fullName>
    </submittedName>
</protein>
<proteinExistence type="predicted"/>
<name>A0A1A9VVS4_GLOAU</name>
<keyword evidence="3" id="KW-1185">Reference proteome</keyword>